<dbReference type="AlphaFoldDB" id="A0A8J5X280"/>
<evidence type="ECO:0000313" key="2">
    <source>
        <dbReference type="Proteomes" id="UP000729402"/>
    </source>
</evidence>
<dbReference type="OrthoDB" id="1699318at2759"/>
<name>A0A8J5X280_ZIZPA</name>
<dbReference type="EMBL" id="JAAALK010000079">
    <property type="protein sequence ID" value="KAG8100209.1"/>
    <property type="molecule type" value="Genomic_DNA"/>
</dbReference>
<keyword evidence="2" id="KW-1185">Reference proteome</keyword>
<sequence length="107" mass="11425">MALSSEEQATKITAAATATTVDAATTTAAAAAQVEAEAKTALWSLAATILSIRAIVPITLDLQTSNYPQWCRMFTDALQKYTLEDHLLASAYPANPTPQWSRLDAIV</sequence>
<comment type="caution">
    <text evidence="1">The sequence shown here is derived from an EMBL/GenBank/DDBJ whole genome shotgun (WGS) entry which is preliminary data.</text>
</comment>
<accession>A0A8J5X280</accession>
<dbReference type="Proteomes" id="UP000729402">
    <property type="component" value="Unassembled WGS sequence"/>
</dbReference>
<gene>
    <name evidence="1" type="ORF">GUJ93_ZPchr0013g36949</name>
</gene>
<reference evidence="1" key="2">
    <citation type="submission" date="2021-02" db="EMBL/GenBank/DDBJ databases">
        <authorList>
            <person name="Kimball J.A."/>
            <person name="Haas M.W."/>
            <person name="Macchietto M."/>
            <person name="Kono T."/>
            <person name="Duquette J."/>
            <person name="Shao M."/>
        </authorList>
    </citation>
    <scope>NUCLEOTIDE SEQUENCE</scope>
    <source>
        <tissue evidence="1">Fresh leaf tissue</tissue>
    </source>
</reference>
<reference evidence="1" key="1">
    <citation type="journal article" date="2021" name="bioRxiv">
        <title>Whole Genome Assembly and Annotation of Northern Wild Rice, Zizania palustris L., Supports a Whole Genome Duplication in the Zizania Genus.</title>
        <authorList>
            <person name="Haas M."/>
            <person name="Kono T."/>
            <person name="Macchietto M."/>
            <person name="Millas R."/>
            <person name="McGilp L."/>
            <person name="Shao M."/>
            <person name="Duquette J."/>
            <person name="Hirsch C.N."/>
            <person name="Kimball J."/>
        </authorList>
    </citation>
    <scope>NUCLEOTIDE SEQUENCE</scope>
    <source>
        <tissue evidence="1">Fresh leaf tissue</tissue>
    </source>
</reference>
<protein>
    <submittedName>
        <fullName evidence="1">Uncharacterized protein</fullName>
    </submittedName>
</protein>
<organism evidence="1 2">
    <name type="scientific">Zizania palustris</name>
    <name type="common">Northern wild rice</name>
    <dbReference type="NCBI Taxonomy" id="103762"/>
    <lineage>
        <taxon>Eukaryota</taxon>
        <taxon>Viridiplantae</taxon>
        <taxon>Streptophyta</taxon>
        <taxon>Embryophyta</taxon>
        <taxon>Tracheophyta</taxon>
        <taxon>Spermatophyta</taxon>
        <taxon>Magnoliopsida</taxon>
        <taxon>Liliopsida</taxon>
        <taxon>Poales</taxon>
        <taxon>Poaceae</taxon>
        <taxon>BOP clade</taxon>
        <taxon>Oryzoideae</taxon>
        <taxon>Oryzeae</taxon>
        <taxon>Zizaniinae</taxon>
        <taxon>Zizania</taxon>
    </lineage>
</organism>
<proteinExistence type="predicted"/>
<evidence type="ECO:0000313" key="1">
    <source>
        <dbReference type="EMBL" id="KAG8100209.1"/>
    </source>
</evidence>